<feature type="signal peptide" evidence="2">
    <location>
        <begin position="1"/>
        <end position="23"/>
    </location>
</feature>
<reference evidence="3" key="1">
    <citation type="submission" date="2022-09" db="EMBL/GenBank/DDBJ databases">
        <title>Novosphingobium sp. Nov., a polycyclic aromatic hydrocarbon-degrading bacterium isolated form mangrove sediments in HongKong.</title>
        <authorList>
            <person name="Hu Z."/>
        </authorList>
    </citation>
    <scope>NUCLEOTIDE SEQUENCE</scope>
    <source>
        <strain evidence="3">HK4-1</strain>
    </source>
</reference>
<protein>
    <submittedName>
        <fullName evidence="3">Uncharacterized protein</fullName>
    </submittedName>
</protein>
<dbReference type="EMBL" id="JANZXA010000012">
    <property type="protein sequence ID" value="MCT2401177.1"/>
    <property type="molecule type" value="Genomic_DNA"/>
</dbReference>
<keyword evidence="2" id="KW-0732">Signal</keyword>
<comment type="caution">
    <text evidence="3">The sequence shown here is derived from an EMBL/GenBank/DDBJ whole genome shotgun (WGS) entry which is preliminary data.</text>
</comment>
<evidence type="ECO:0000313" key="4">
    <source>
        <dbReference type="Proteomes" id="UP001165583"/>
    </source>
</evidence>
<proteinExistence type="predicted"/>
<dbReference type="Proteomes" id="UP001165583">
    <property type="component" value="Unassembled WGS sequence"/>
</dbReference>
<name>A0ABT2I8M2_9SPHN</name>
<accession>A0ABT2I8M2</accession>
<feature type="compositionally biased region" description="Basic and acidic residues" evidence="1">
    <location>
        <begin position="42"/>
        <end position="53"/>
    </location>
</feature>
<feature type="region of interest" description="Disordered" evidence="1">
    <location>
        <begin position="30"/>
        <end position="77"/>
    </location>
</feature>
<evidence type="ECO:0000256" key="1">
    <source>
        <dbReference type="SAM" id="MobiDB-lite"/>
    </source>
</evidence>
<keyword evidence="4" id="KW-1185">Reference proteome</keyword>
<evidence type="ECO:0000256" key="2">
    <source>
        <dbReference type="SAM" id="SignalP"/>
    </source>
</evidence>
<dbReference type="RefSeq" id="WP_260047199.1">
    <property type="nucleotide sequence ID" value="NZ_JANZXA010000012.1"/>
</dbReference>
<sequence length="104" mass="10838">MKKAITALILAGFALGTASQVSAAFTGHLKIPDIPGESPRATPKDPKAKRDTPQDIVTPAGGAVEHPTVRGTKIKKRGDGEKIGLLVPAVQPAREAARAMPRPK</sequence>
<feature type="chain" id="PRO_5046231870" evidence="2">
    <location>
        <begin position="24"/>
        <end position="104"/>
    </location>
</feature>
<organism evidence="3 4">
    <name type="scientific">Novosphingobium mangrovi</name>
    <name type="common">ex Huang et al. 2023</name>
    <dbReference type="NCBI Taxonomy" id="2976432"/>
    <lineage>
        <taxon>Bacteria</taxon>
        <taxon>Pseudomonadati</taxon>
        <taxon>Pseudomonadota</taxon>
        <taxon>Alphaproteobacteria</taxon>
        <taxon>Sphingomonadales</taxon>
        <taxon>Sphingomonadaceae</taxon>
        <taxon>Novosphingobium</taxon>
    </lineage>
</organism>
<evidence type="ECO:0000313" key="3">
    <source>
        <dbReference type="EMBL" id="MCT2401177.1"/>
    </source>
</evidence>
<gene>
    <name evidence="3" type="ORF">NZK81_16635</name>
</gene>